<dbReference type="STRING" id="479433.Caci_7152"/>
<dbReference type="Pfam" id="PF18911">
    <property type="entry name" value="PKD_4"/>
    <property type="match status" value="1"/>
</dbReference>
<dbReference type="SMART" id="SM00089">
    <property type="entry name" value="PKD"/>
    <property type="match status" value="1"/>
</dbReference>
<evidence type="ECO:0000256" key="14">
    <source>
        <dbReference type="ARBA" id="ARBA00023049"/>
    </source>
</evidence>
<dbReference type="Gene3D" id="1.10.390.20">
    <property type="match status" value="1"/>
</dbReference>
<comment type="cofactor">
    <cofactor evidence="3">
        <name>Zn(2+)</name>
        <dbReference type="ChEBI" id="CHEBI:29105"/>
    </cofactor>
</comment>
<dbReference type="HOGENOM" id="CLU_011878_0_0_11"/>
<evidence type="ECO:0000256" key="6">
    <source>
        <dbReference type="ARBA" id="ARBA00022525"/>
    </source>
</evidence>
<evidence type="ECO:0000256" key="18">
    <source>
        <dbReference type="SAM" id="SignalP"/>
    </source>
</evidence>
<evidence type="ECO:0000256" key="17">
    <source>
        <dbReference type="SAM" id="MobiDB-lite"/>
    </source>
</evidence>
<dbReference type="InterPro" id="IPR007280">
    <property type="entry name" value="Peptidase_C_arc/bac"/>
</dbReference>
<dbReference type="InterPro" id="IPR002169">
    <property type="entry name" value="Peptidase_M9A/M9B"/>
</dbReference>
<feature type="active site" evidence="16">
    <location>
        <position position="522"/>
    </location>
</feature>
<evidence type="ECO:0000256" key="10">
    <source>
        <dbReference type="ARBA" id="ARBA00022801"/>
    </source>
</evidence>
<dbReference type="InterPro" id="IPR000601">
    <property type="entry name" value="PKD_dom"/>
</dbReference>
<feature type="compositionally biased region" description="Low complexity" evidence="17">
    <location>
        <begin position="33"/>
        <end position="57"/>
    </location>
</feature>
<dbReference type="PANTHER" id="PTHR13062">
    <property type="entry name" value="COLLAGENASE"/>
    <property type="match status" value="1"/>
</dbReference>
<evidence type="ECO:0000256" key="7">
    <source>
        <dbReference type="ARBA" id="ARBA00022670"/>
    </source>
</evidence>
<evidence type="ECO:0000313" key="20">
    <source>
        <dbReference type="EMBL" id="ACU75981.1"/>
    </source>
</evidence>
<evidence type="ECO:0000256" key="15">
    <source>
        <dbReference type="ARBA" id="ARBA00023145"/>
    </source>
</evidence>
<dbReference type="PANTHER" id="PTHR13062:SF9">
    <property type="entry name" value="MICROBIAL COLLAGENASE"/>
    <property type="match status" value="1"/>
</dbReference>
<dbReference type="Pfam" id="PF08453">
    <property type="entry name" value="Peptidase_M9_N"/>
    <property type="match status" value="1"/>
</dbReference>
<dbReference type="RefSeq" id="WP_015795709.1">
    <property type="nucleotide sequence ID" value="NC_013131.1"/>
</dbReference>
<evidence type="ECO:0000256" key="4">
    <source>
        <dbReference type="ARBA" id="ARBA00004613"/>
    </source>
</evidence>
<keyword evidence="10" id="KW-0378">Hydrolase</keyword>
<dbReference type="InterPro" id="IPR022409">
    <property type="entry name" value="PKD/Chitinase_dom"/>
</dbReference>
<evidence type="ECO:0000256" key="13">
    <source>
        <dbReference type="ARBA" id="ARBA00023026"/>
    </source>
</evidence>
<evidence type="ECO:0000256" key="9">
    <source>
        <dbReference type="ARBA" id="ARBA00022729"/>
    </source>
</evidence>
<dbReference type="InterPro" id="IPR013661">
    <property type="entry name" value="Peptidase_M9_N_dom"/>
</dbReference>
<evidence type="ECO:0000256" key="12">
    <source>
        <dbReference type="ARBA" id="ARBA00022837"/>
    </source>
</evidence>
<feature type="region of interest" description="Disordered" evidence="17">
    <location>
        <begin position="33"/>
        <end position="70"/>
    </location>
</feature>
<comment type="catalytic activity">
    <reaction evidence="1">
        <text>Digestion of native collagen in the triple helical region at Xaa-|-Gly bonds. With synthetic peptides, a preference is shown for Gly at P3 and P1', Pro and Ala at P2 and P2', and hydroxyproline, Ala or Arg at P3'.</text>
        <dbReference type="EC" id="3.4.24.3"/>
    </reaction>
</comment>
<keyword evidence="21" id="KW-1185">Reference proteome</keyword>
<sequence length="855" mass="88925" precursor="true">MRHRSALPRILALGLAVCTASFGLAAGPAGAVSGAASAAPPSVPAPSGAAVAPAGASESHTAAKPSPAGPPVAIGAATSLAVTSPAGPAGPDAASAVTAASSAAPAGTTPSTPSTQSCTAADFGSRGGAKLAAYVKTSTTDCLNTLYALTGSDAAAVFKESQMTAVANAFVSTARNYRGDDSSGIWQLSLFLTAGYYVQYNNAAAVGSYGSALADPVQNGLDAFFSARHSSDVSAANGNVLGNVITLSDSADLQARYISVYKRVLNGYKSSYDAFPSMDAAVNAVFTPIYRGHFFPAYIAAVTADPSLIDALNSFALNNTALLPGANYALDTNAAAEAVRFLDTPALQAKVRPLAAHLLAISPLPGPNGPLWVRVAVVVDYVDGAECGTFGVCDYTDTLKAAVLPTTYPCGTTRTILAQAMTAADLNAACTSLQGEDAFYHGLVKDGGPIAGQYDTNVRLAVFATKWDYTVYSTALFGNDTDNGGETLSGDITDPANQPISVMYVKFPGDGFPASVWNLNHEYTHLLQGEFDMKGTFDQEISVPDIWWVEGEAEYVSYAYRGLNNTQAIGEASQHAFPLSTLFQTTYDNTTTDRTYTWGYLAVRYMIEKHPADVQAMLAKFRVGDWAGGYAVYNAIGTKYDADFDAWLDVCAAGACLVPGAPTAAFTMAPDGLSVHFSDVSTDTGSPLNFERWSYGDNTISTTDGPNPTHTFPAAGTYTIALTVDDAKGLSSTYAQNVTVTGPSGPPPCPSANPQAMDRNCSRADQSETAGDYDSLWIYLPAGQVTLHVATTGGSGNADLYYDPDTWATKQTHTAKSTGGGNDQSITVTNKTAGYRYISLYAVTSFSGVSVSTQY</sequence>
<dbReference type="EC" id="3.4.24.3" evidence="5"/>
<dbReference type="EMBL" id="CP001700">
    <property type="protein sequence ID" value="ACU75981.1"/>
    <property type="molecule type" value="Genomic_DNA"/>
</dbReference>
<name>C7Q6W8_CATAD</name>
<dbReference type="GO" id="GO:0005975">
    <property type="term" value="P:carbohydrate metabolic process"/>
    <property type="evidence" value="ECO:0007669"/>
    <property type="project" value="UniProtKB-ARBA"/>
</dbReference>
<dbReference type="KEGG" id="cai:Caci_7152"/>
<dbReference type="CDD" id="cd00146">
    <property type="entry name" value="PKD"/>
    <property type="match status" value="1"/>
</dbReference>
<keyword evidence="7" id="KW-0645">Protease</keyword>
<keyword evidence="6" id="KW-0964">Secreted</keyword>
<organism evidence="20 21">
    <name type="scientific">Catenulispora acidiphila (strain DSM 44928 / JCM 14897 / NBRC 102108 / NRRL B-24433 / ID139908)</name>
    <dbReference type="NCBI Taxonomy" id="479433"/>
    <lineage>
        <taxon>Bacteria</taxon>
        <taxon>Bacillati</taxon>
        <taxon>Actinomycetota</taxon>
        <taxon>Actinomycetes</taxon>
        <taxon>Catenulisporales</taxon>
        <taxon>Catenulisporaceae</taxon>
        <taxon>Catenulispora</taxon>
    </lineage>
</organism>
<evidence type="ECO:0000256" key="3">
    <source>
        <dbReference type="ARBA" id="ARBA00001947"/>
    </source>
</evidence>
<dbReference type="Proteomes" id="UP000000851">
    <property type="component" value="Chromosome"/>
</dbReference>
<proteinExistence type="predicted"/>
<evidence type="ECO:0000256" key="11">
    <source>
        <dbReference type="ARBA" id="ARBA00022833"/>
    </source>
</evidence>
<evidence type="ECO:0000313" key="21">
    <source>
        <dbReference type="Proteomes" id="UP000000851"/>
    </source>
</evidence>
<keyword evidence="15" id="KW-0865">Zymogen</keyword>
<gene>
    <name evidence="20" type="ordered locus">Caci_7152</name>
</gene>
<dbReference type="AlphaFoldDB" id="C7Q6W8"/>
<dbReference type="Gene3D" id="2.60.40.10">
    <property type="entry name" value="Immunoglobulins"/>
    <property type="match status" value="1"/>
</dbReference>
<evidence type="ECO:0000259" key="19">
    <source>
        <dbReference type="PROSITE" id="PS50093"/>
    </source>
</evidence>
<evidence type="ECO:0000256" key="1">
    <source>
        <dbReference type="ARBA" id="ARBA00000424"/>
    </source>
</evidence>
<comment type="cofactor">
    <cofactor evidence="2">
        <name>Ca(2+)</name>
        <dbReference type="ChEBI" id="CHEBI:29108"/>
    </cofactor>
</comment>
<keyword evidence="8" id="KW-0479">Metal-binding</keyword>
<dbReference type="GO" id="GO:0004222">
    <property type="term" value="F:metalloendopeptidase activity"/>
    <property type="evidence" value="ECO:0007669"/>
    <property type="project" value="UniProtKB-EC"/>
</dbReference>
<keyword evidence="14" id="KW-0482">Metalloprotease</keyword>
<feature type="domain" description="PKD" evidence="19">
    <location>
        <begin position="681"/>
        <end position="741"/>
    </location>
</feature>
<dbReference type="Pfam" id="PF01752">
    <property type="entry name" value="Peptidase_M9"/>
    <property type="match status" value="1"/>
</dbReference>
<evidence type="ECO:0000256" key="5">
    <source>
        <dbReference type="ARBA" id="ARBA00012653"/>
    </source>
</evidence>
<evidence type="ECO:0000256" key="2">
    <source>
        <dbReference type="ARBA" id="ARBA00001913"/>
    </source>
</evidence>
<keyword evidence="9 18" id="KW-0732">Signal</keyword>
<accession>C7Q6W8</accession>
<reference evidence="20 21" key="1">
    <citation type="journal article" date="2009" name="Stand. Genomic Sci.">
        <title>Complete genome sequence of Catenulispora acidiphila type strain (ID 139908).</title>
        <authorList>
            <person name="Copeland A."/>
            <person name="Lapidus A."/>
            <person name="Glavina Del Rio T."/>
            <person name="Nolan M."/>
            <person name="Lucas S."/>
            <person name="Chen F."/>
            <person name="Tice H."/>
            <person name="Cheng J.F."/>
            <person name="Bruce D."/>
            <person name="Goodwin L."/>
            <person name="Pitluck S."/>
            <person name="Mikhailova N."/>
            <person name="Pati A."/>
            <person name="Ivanova N."/>
            <person name="Mavromatis K."/>
            <person name="Chen A."/>
            <person name="Palaniappan K."/>
            <person name="Chain P."/>
            <person name="Land M."/>
            <person name="Hauser L."/>
            <person name="Chang Y.J."/>
            <person name="Jeffries C.D."/>
            <person name="Chertkov O."/>
            <person name="Brettin T."/>
            <person name="Detter J.C."/>
            <person name="Han C."/>
            <person name="Ali Z."/>
            <person name="Tindall B.J."/>
            <person name="Goker M."/>
            <person name="Bristow J."/>
            <person name="Eisen J.A."/>
            <person name="Markowitz V."/>
            <person name="Hugenholtz P."/>
            <person name="Kyrpides N.C."/>
            <person name="Klenk H.P."/>
        </authorList>
    </citation>
    <scope>NUCLEOTIDE SEQUENCE [LARGE SCALE GENOMIC DNA]</scope>
    <source>
        <strain evidence="21">DSM 44928 / JCM 14897 / NBRC 102108 / NRRL B-24433 / ID139908</strain>
    </source>
</reference>
<keyword evidence="13" id="KW-0843">Virulence</keyword>
<dbReference type="SUPFAM" id="SSF49299">
    <property type="entry name" value="PKD domain"/>
    <property type="match status" value="1"/>
</dbReference>
<keyword evidence="11" id="KW-0862">Zinc</keyword>
<feature type="signal peptide" evidence="18">
    <location>
        <begin position="1"/>
        <end position="25"/>
    </location>
</feature>
<dbReference type="PRINTS" id="PR00931">
    <property type="entry name" value="MICOLLPTASE"/>
</dbReference>
<dbReference type="GO" id="GO:0005576">
    <property type="term" value="C:extracellular region"/>
    <property type="evidence" value="ECO:0007669"/>
    <property type="project" value="UniProtKB-SubCell"/>
</dbReference>
<protein>
    <recommendedName>
        <fullName evidence="5">microbial collagenase</fullName>
        <ecNumber evidence="5">3.4.24.3</ecNumber>
    </recommendedName>
</protein>
<dbReference type="InParanoid" id="C7Q6W8"/>
<dbReference type="Pfam" id="PF04151">
    <property type="entry name" value="PPC"/>
    <property type="match status" value="1"/>
</dbReference>
<evidence type="ECO:0000256" key="8">
    <source>
        <dbReference type="ARBA" id="ARBA00022723"/>
    </source>
</evidence>
<keyword evidence="12" id="KW-0106">Calcium</keyword>
<feature type="region of interest" description="Disordered" evidence="17">
    <location>
        <begin position="738"/>
        <end position="767"/>
    </location>
</feature>
<dbReference type="OrthoDB" id="9802683at2"/>
<feature type="chain" id="PRO_5039240857" description="microbial collagenase" evidence="18">
    <location>
        <begin position="26"/>
        <end position="855"/>
    </location>
</feature>
<comment type="subcellular location">
    <subcellularLocation>
        <location evidence="4">Secreted</location>
    </subcellularLocation>
</comment>
<dbReference type="Gene3D" id="3.40.30.160">
    <property type="entry name" value="Collagenase ColT, N-terminal domain"/>
    <property type="match status" value="1"/>
</dbReference>
<dbReference type="GO" id="GO:0006508">
    <property type="term" value="P:proteolysis"/>
    <property type="evidence" value="ECO:0007669"/>
    <property type="project" value="UniProtKB-KW"/>
</dbReference>
<dbReference type="Gene3D" id="2.60.120.380">
    <property type="match status" value="1"/>
</dbReference>
<dbReference type="InterPro" id="IPR013783">
    <property type="entry name" value="Ig-like_fold"/>
</dbReference>
<dbReference type="PROSITE" id="PS50093">
    <property type="entry name" value="PKD"/>
    <property type="match status" value="1"/>
</dbReference>
<dbReference type="eggNOG" id="COG3291">
    <property type="taxonomic scope" value="Bacteria"/>
</dbReference>
<evidence type="ECO:0000256" key="16">
    <source>
        <dbReference type="PIRSR" id="PIRSR602169-1"/>
    </source>
</evidence>
<dbReference type="InterPro" id="IPR035986">
    <property type="entry name" value="PKD_dom_sf"/>
</dbReference>
<dbReference type="GO" id="GO:0008270">
    <property type="term" value="F:zinc ion binding"/>
    <property type="evidence" value="ECO:0007669"/>
    <property type="project" value="InterPro"/>
</dbReference>